<dbReference type="PANTHER" id="PTHR44846">
    <property type="entry name" value="MANNOSYL-D-GLYCERATE TRANSPORT/METABOLISM SYSTEM REPRESSOR MNGR-RELATED"/>
    <property type="match status" value="1"/>
</dbReference>
<dbReference type="InterPro" id="IPR050679">
    <property type="entry name" value="Bact_HTH_transcr_reg"/>
</dbReference>
<dbReference type="GO" id="GO:0045892">
    <property type="term" value="P:negative regulation of DNA-templated transcription"/>
    <property type="evidence" value="ECO:0007669"/>
    <property type="project" value="TreeGrafter"/>
</dbReference>
<dbReference type="Gene3D" id="3.40.1410.10">
    <property type="entry name" value="Chorismate lyase-like"/>
    <property type="match status" value="1"/>
</dbReference>
<dbReference type="AlphaFoldDB" id="A0A0B7J9U6"/>
<dbReference type="eggNOG" id="COG2188">
    <property type="taxonomic scope" value="Bacteria"/>
</dbReference>
<accession>A0A0B7J9U6</accession>
<protein>
    <submittedName>
        <fullName evidence="4">GntR family transcriptional regulator</fullName>
    </submittedName>
</protein>
<dbReference type="PROSITE" id="PS50949">
    <property type="entry name" value="HTH_GNTR"/>
    <property type="match status" value="1"/>
</dbReference>
<keyword evidence="1" id="KW-0805">Transcription regulation</keyword>
<dbReference type="Pfam" id="PF07702">
    <property type="entry name" value="UTRA"/>
    <property type="match status" value="1"/>
</dbReference>
<dbReference type="Proteomes" id="UP000241426">
    <property type="component" value="Unassembled WGS sequence"/>
</dbReference>
<dbReference type="RefSeq" id="WP_036795552.1">
    <property type="nucleotide sequence ID" value="NZ_JAUZMX010000001.1"/>
</dbReference>
<dbReference type="Pfam" id="PF00392">
    <property type="entry name" value="GntR"/>
    <property type="match status" value="1"/>
</dbReference>
<evidence type="ECO:0000313" key="4">
    <source>
        <dbReference type="EMBL" id="PSV01601.1"/>
    </source>
</evidence>
<evidence type="ECO:0000256" key="1">
    <source>
        <dbReference type="ARBA" id="ARBA00023015"/>
    </source>
</evidence>
<dbReference type="EMBL" id="PYNF01000001">
    <property type="protein sequence ID" value="PSV01601.1"/>
    <property type="molecule type" value="Genomic_DNA"/>
</dbReference>
<dbReference type="PRINTS" id="PR00035">
    <property type="entry name" value="HTHGNTR"/>
</dbReference>
<evidence type="ECO:0000313" key="5">
    <source>
        <dbReference type="Proteomes" id="UP000241426"/>
    </source>
</evidence>
<dbReference type="GO" id="GO:0003700">
    <property type="term" value="F:DNA-binding transcription factor activity"/>
    <property type="evidence" value="ECO:0007669"/>
    <property type="project" value="InterPro"/>
</dbReference>
<keyword evidence="2" id="KW-0238">DNA-binding</keyword>
<dbReference type="InterPro" id="IPR036390">
    <property type="entry name" value="WH_DNA-bd_sf"/>
</dbReference>
<gene>
    <name evidence="4" type="ORF">C9J27_00645</name>
</gene>
<name>A0A0B7J9U6_9GAMM</name>
<dbReference type="SMART" id="SM00345">
    <property type="entry name" value="HTH_GNTR"/>
    <property type="match status" value="1"/>
</dbReference>
<reference evidence="4 5" key="1">
    <citation type="submission" date="2018-01" db="EMBL/GenBank/DDBJ databases">
        <title>Whole genome sequencing of Histamine producing bacteria.</title>
        <authorList>
            <person name="Butler K."/>
        </authorList>
    </citation>
    <scope>NUCLEOTIDE SEQUENCE [LARGE SCALE GENOMIC DNA]</scope>
    <source>
        <strain evidence="4 5">FS-7.2</strain>
    </source>
</reference>
<accession>A0A2T3KNK5</accession>
<evidence type="ECO:0000256" key="2">
    <source>
        <dbReference type="ARBA" id="ARBA00023125"/>
    </source>
</evidence>
<dbReference type="GO" id="GO:0003677">
    <property type="term" value="F:DNA binding"/>
    <property type="evidence" value="ECO:0007669"/>
    <property type="project" value="UniProtKB-KW"/>
</dbReference>
<dbReference type="InterPro" id="IPR000524">
    <property type="entry name" value="Tscrpt_reg_HTH_GntR"/>
</dbReference>
<dbReference type="CDD" id="cd07377">
    <property type="entry name" value="WHTH_GntR"/>
    <property type="match status" value="1"/>
</dbReference>
<organism evidence="4 5">
    <name type="scientific">Photobacterium kishitanii</name>
    <dbReference type="NCBI Taxonomy" id="318456"/>
    <lineage>
        <taxon>Bacteria</taxon>
        <taxon>Pseudomonadati</taxon>
        <taxon>Pseudomonadota</taxon>
        <taxon>Gammaproteobacteria</taxon>
        <taxon>Vibrionales</taxon>
        <taxon>Vibrionaceae</taxon>
        <taxon>Photobacterium</taxon>
    </lineage>
</organism>
<sequence length="234" mass="26683">MKPIYLRIFDDLFEKIQSQIYTDGDMLPTELELQHSYGVSRVTVRKTLALLVEQGVVTRIKGRGTFVKNPCKATHNAIALRGFYQELNAQGKTPSSDVLTFEILEPDSIVAEKLKLAANERVYHIVRIRNIDGEPEMMERTYMPVALFPDLTLQVMMASKYAYIESKGYKIANSYQSIMPEMPDRELAKLLNVTPTTPLLKAISTGELADGCLFEYTINYFTLKQYSFEFIATR</sequence>
<dbReference type="InterPro" id="IPR036388">
    <property type="entry name" value="WH-like_DNA-bd_sf"/>
</dbReference>
<evidence type="ECO:0000256" key="3">
    <source>
        <dbReference type="ARBA" id="ARBA00023163"/>
    </source>
</evidence>
<proteinExistence type="predicted"/>
<dbReference type="InterPro" id="IPR028978">
    <property type="entry name" value="Chorismate_lyase_/UTRA_dom_sf"/>
</dbReference>
<dbReference type="GeneID" id="29943697"/>
<comment type="caution">
    <text evidence="4">The sequence shown here is derived from an EMBL/GenBank/DDBJ whole genome shotgun (WGS) entry which is preliminary data.</text>
</comment>
<dbReference type="SMART" id="SM00866">
    <property type="entry name" value="UTRA"/>
    <property type="match status" value="1"/>
</dbReference>
<dbReference type="PANTHER" id="PTHR44846:SF1">
    <property type="entry name" value="MANNOSYL-D-GLYCERATE TRANSPORT_METABOLISM SYSTEM REPRESSOR MNGR-RELATED"/>
    <property type="match status" value="1"/>
</dbReference>
<dbReference type="InterPro" id="IPR011663">
    <property type="entry name" value="UTRA"/>
</dbReference>
<dbReference type="SUPFAM" id="SSF64288">
    <property type="entry name" value="Chorismate lyase-like"/>
    <property type="match status" value="1"/>
</dbReference>
<keyword evidence="3" id="KW-0804">Transcription</keyword>
<dbReference type="Gene3D" id="1.10.10.10">
    <property type="entry name" value="Winged helix-like DNA-binding domain superfamily/Winged helix DNA-binding domain"/>
    <property type="match status" value="1"/>
</dbReference>
<dbReference type="SUPFAM" id="SSF46785">
    <property type="entry name" value="Winged helix' DNA-binding domain"/>
    <property type="match status" value="1"/>
</dbReference>